<evidence type="ECO:0000256" key="1">
    <source>
        <dbReference type="SAM" id="Phobius"/>
    </source>
</evidence>
<dbReference type="Proteomes" id="UP000003178">
    <property type="component" value="Unassembled WGS sequence"/>
</dbReference>
<name>B6G1E4_PEPHT</name>
<keyword evidence="3" id="KW-1185">Reference proteome</keyword>
<reference evidence="2 3" key="1">
    <citation type="submission" date="2008-09" db="EMBL/GenBank/DDBJ databases">
        <authorList>
            <person name="Fulton L."/>
            <person name="Clifton S."/>
            <person name="Fulton B."/>
            <person name="Xu J."/>
            <person name="Minx P."/>
            <person name="Pepin K.H."/>
            <person name="Johnson M."/>
            <person name="Thiruvilangam P."/>
            <person name="Bhonagiri V."/>
            <person name="Nash W.E."/>
            <person name="Mardis E.R."/>
            <person name="Wilson R.K."/>
        </authorList>
    </citation>
    <scope>NUCLEOTIDE SEQUENCE [LARGE SCALE GENOMIC DNA]</scope>
    <source>
        <strain evidence="2 3">DSM 13275</strain>
    </source>
</reference>
<feature type="transmembrane region" description="Helical" evidence="1">
    <location>
        <begin position="32"/>
        <end position="52"/>
    </location>
</feature>
<keyword evidence="1" id="KW-1133">Transmembrane helix</keyword>
<protein>
    <submittedName>
        <fullName evidence="2">Uncharacterized protein</fullName>
    </submittedName>
</protein>
<keyword evidence="1" id="KW-0472">Membrane</keyword>
<evidence type="ECO:0000313" key="3">
    <source>
        <dbReference type="Proteomes" id="UP000003178"/>
    </source>
</evidence>
<organism evidence="2 3">
    <name type="scientific">Peptacetobacter hiranonis (strain DSM 13275 / JCM 10541 / KCTC 15199 / TO-931)</name>
    <name type="common">Clostridium hiranonis</name>
    <dbReference type="NCBI Taxonomy" id="500633"/>
    <lineage>
        <taxon>Bacteria</taxon>
        <taxon>Bacillati</taxon>
        <taxon>Bacillota</taxon>
        <taxon>Clostridia</taxon>
        <taxon>Peptostreptococcales</taxon>
        <taxon>Peptostreptococcaceae</taxon>
        <taxon>Peptacetobacter</taxon>
    </lineage>
</organism>
<gene>
    <name evidence="2" type="ORF">CLOHIR_01951</name>
</gene>
<reference evidence="2 3" key="2">
    <citation type="submission" date="2008-10" db="EMBL/GenBank/DDBJ databases">
        <title>Draft genome sequence of Clostridium hiranonis (DSM 13275).</title>
        <authorList>
            <person name="Sudarsanam P."/>
            <person name="Ley R."/>
            <person name="Guruge J."/>
            <person name="Turnbaugh P.J."/>
            <person name="Mahowald M."/>
            <person name="Liep D."/>
            <person name="Gordon J."/>
        </authorList>
    </citation>
    <scope>NUCLEOTIDE SEQUENCE [LARGE SCALE GENOMIC DNA]</scope>
    <source>
        <strain evidence="2 3">DSM 13275</strain>
    </source>
</reference>
<accession>B6G1E4</accession>
<keyword evidence="1" id="KW-0812">Transmembrane</keyword>
<dbReference type="EMBL" id="ABWP01000073">
    <property type="protein sequence ID" value="EEA84410.1"/>
    <property type="molecule type" value="Genomic_DNA"/>
</dbReference>
<sequence length="61" mass="7465">MKTIEKFLNINYNIEVKKVLDKINSLKFYAKLYFFYEGLFKGLFLMCFYKYICIQDTIVEK</sequence>
<dbReference type="STRING" id="500633.CLOHIR_01951"/>
<evidence type="ECO:0000313" key="2">
    <source>
        <dbReference type="EMBL" id="EEA84410.1"/>
    </source>
</evidence>
<dbReference type="HOGENOM" id="CLU_2914320_0_0_9"/>
<comment type="caution">
    <text evidence="2">The sequence shown here is derived from an EMBL/GenBank/DDBJ whole genome shotgun (WGS) entry which is preliminary data.</text>
</comment>
<proteinExistence type="predicted"/>
<dbReference type="AlphaFoldDB" id="B6G1E4"/>